<sequence>MSATTATPTSPLHRDIRSASVPFKREKDNGQKWSQGARPGAGLQWKVPMNGDPAYNEAMQEIVLQHGKLRPMGNYRSSGNKTHANRAPKPFGPRGYSSGASNNRLAHKVDAVLESNEPSSCKSLAAILPTHANNTQLSVQTLHPELDAEILYSFDSKGPSPGQKASTVALGGLIEQAEQKWIEEQTEKIVTGEYEVLDAQGEKTVLSRGRKRGSPRQKATKDSIKPSIDEDDGFELV</sequence>
<keyword evidence="3" id="KW-1185">Reference proteome</keyword>
<evidence type="ECO:0000313" key="2">
    <source>
        <dbReference type="EMBL" id="KAG9234516.1"/>
    </source>
</evidence>
<dbReference type="OrthoDB" id="5153521at2759"/>
<organism evidence="2 3">
    <name type="scientific">Amylocarpus encephaloides</name>
    <dbReference type="NCBI Taxonomy" id="45428"/>
    <lineage>
        <taxon>Eukaryota</taxon>
        <taxon>Fungi</taxon>
        <taxon>Dikarya</taxon>
        <taxon>Ascomycota</taxon>
        <taxon>Pezizomycotina</taxon>
        <taxon>Leotiomycetes</taxon>
        <taxon>Helotiales</taxon>
        <taxon>Helotiales incertae sedis</taxon>
        <taxon>Amylocarpus</taxon>
    </lineage>
</organism>
<feature type="compositionally biased region" description="Basic and acidic residues" evidence="1">
    <location>
        <begin position="219"/>
        <end position="228"/>
    </location>
</feature>
<evidence type="ECO:0000256" key="1">
    <source>
        <dbReference type="SAM" id="MobiDB-lite"/>
    </source>
</evidence>
<reference evidence="2" key="1">
    <citation type="journal article" date="2021" name="IMA Fungus">
        <title>Genomic characterization of three marine fungi, including Emericellopsis atlantica sp. nov. with signatures of a generalist lifestyle and marine biomass degradation.</title>
        <authorList>
            <person name="Hagestad O.C."/>
            <person name="Hou L."/>
            <person name="Andersen J.H."/>
            <person name="Hansen E.H."/>
            <person name="Altermark B."/>
            <person name="Li C."/>
            <person name="Kuhnert E."/>
            <person name="Cox R.J."/>
            <person name="Crous P.W."/>
            <person name="Spatafora J.W."/>
            <person name="Lail K."/>
            <person name="Amirebrahimi M."/>
            <person name="Lipzen A."/>
            <person name="Pangilinan J."/>
            <person name="Andreopoulos W."/>
            <person name="Hayes R.D."/>
            <person name="Ng V."/>
            <person name="Grigoriev I.V."/>
            <person name="Jackson S.A."/>
            <person name="Sutton T.D.S."/>
            <person name="Dobson A.D.W."/>
            <person name="Rama T."/>
        </authorList>
    </citation>
    <scope>NUCLEOTIDE SEQUENCE</scope>
    <source>
        <strain evidence="2">TRa018bII</strain>
    </source>
</reference>
<feature type="region of interest" description="Disordered" evidence="1">
    <location>
        <begin position="70"/>
        <end position="103"/>
    </location>
</feature>
<feature type="region of interest" description="Disordered" evidence="1">
    <location>
        <begin position="1"/>
        <end position="45"/>
    </location>
</feature>
<evidence type="ECO:0000313" key="3">
    <source>
        <dbReference type="Proteomes" id="UP000824998"/>
    </source>
</evidence>
<dbReference type="EMBL" id="MU251460">
    <property type="protein sequence ID" value="KAG9234516.1"/>
    <property type="molecule type" value="Genomic_DNA"/>
</dbReference>
<feature type="region of interest" description="Disordered" evidence="1">
    <location>
        <begin position="201"/>
        <end position="237"/>
    </location>
</feature>
<dbReference type="AlphaFoldDB" id="A0A9P7YJ30"/>
<name>A0A9P7YJ30_9HELO</name>
<protein>
    <submittedName>
        <fullName evidence="2">Uncharacterized protein</fullName>
    </submittedName>
</protein>
<accession>A0A9P7YJ30</accession>
<gene>
    <name evidence="2" type="ORF">BJ875DRAFT_9381</name>
</gene>
<proteinExistence type="predicted"/>
<dbReference type="Proteomes" id="UP000824998">
    <property type="component" value="Unassembled WGS sequence"/>
</dbReference>
<feature type="compositionally biased region" description="Basic and acidic residues" evidence="1">
    <location>
        <begin position="12"/>
        <end position="30"/>
    </location>
</feature>
<feature type="compositionally biased region" description="Polar residues" evidence="1">
    <location>
        <begin position="1"/>
        <end position="10"/>
    </location>
</feature>
<comment type="caution">
    <text evidence="2">The sequence shown here is derived from an EMBL/GenBank/DDBJ whole genome shotgun (WGS) entry which is preliminary data.</text>
</comment>